<dbReference type="Proteomes" id="UP000199636">
    <property type="component" value="Unassembled WGS sequence"/>
</dbReference>
<evidence type="ECO:0000256" key="1">
    <source>
        <dbReference type="SAM" id="MobiDB-lite"/>
    </source>
</evidence>
<protein>
    <recommendedName>
        <fullName evidence="2">Minor tail T domain-containing protein</fullName>
    </recommendedName>
</protein>
<accession>A0A1G8HKR3</accession>
<feature type="domain" description="Minor tail T" evidence="2">
    <location>
        <begin position="3"/>
        <end position="60"/>
    </location>
</feature>
<dbReference type="STRING" id="428992.SAMN05216272_105294"/>
<dbReference type="Pfam" id="PF06223">
    <property type="entry name" value="Phage_tail_T"/>
    <property type="match status" value="1"/>
</dbReference>
<dbReference type="EMBL" id="FNDS01000005">
    <property type="protein sequence ID" value="SDI07205.1"/>
    <property type="molecule type" value="Genomic_DNA"/>
</dbReference>
<proteinExistence type="predicted"/>
<reference evidence="4" key="1">
    <citation type="submission" date="2016-10" db="EMBL/GenBank/DDBJ databases">
        <authorList>
            <person name="Varghese N."/>
            <person name="Submissions S."/>
        </authorList>
    </citation>
    <scope>NUCLEOTIDE SEQUENCE [LARGE SCALE GENOMIC DNA]</scope>
    <source>
        <strain evidence="4">CCM 7469</strain>
    </source>
</reference>
<evidence type="ECO:0000259" key="2">
    <source>
        <dbReference type="Pfam" id="PF06223"/>
    </source>
</evidence>
<organism evidence="3 4">
    <name type="scientific">Pseudomonas panipatensis</name>
    <dbReference type="NCBI Taxonomy" id="428992"/>
    <lineage>
        <taxon>Bacteria</taxon>
        <taxon>Pseudomonadati</taxon>
        <taxon>Pseudomonadota</taxon>
        <taxon>Gammaproteobacteria</taxon>
        <taxon>Pseudomonadales</taxon>
        <taxon>Pseudomonadaceae</taxon>
        <taxon>Pseudomonas</taxon>
    </lineage>
</organism>
<dbReference type="AlphaFoldDB" id="A0A1G8HKR3"/>
<evidence type="ECO:0000313" key="3">
    <source>
        <dbReference type="EMBL" id="SDI07205.1"/>
    </source>
</evidence>
<name>A0A1G8HKR3_9PSED</name>
<feature type="region of interest" description="Disordered" evidence="1">
    <location>
        <begin position="40"/>
        <end position="63"/>
    </location>
</feature>
<dbReference type="InterPro" id="IPR009350">
    <property type="entry name" value="Phage_tail_T"/>
</dbReference>
<evidence type="ECO:0000313" key="4">
    <source>
        <dbReference type="Proteomes" id="UP000199636"/>
    </source>
</evidence>
<gene>
    <name evidence="3" type="ORF">SAMN05216272_105294</name>
</gene>
<keyword evidence="4" id="KW-1185">Reference proteome</keyword>
<sequence length="63" mass="7072">MKYRSLRGSLHAGMRLEEGFALLAALYVNRTRMPEGDAATIRDFMPHNPPPEPTVEDAMKAWG</sequence>